<dbReference type="Proteomes" id="UP001314263">
    <property type="component" value="Unassembled WGS sequence"/>
</dbReference>
<reference evidence="3 4" key="1">
    <citation type="submission" date="2023-10" db="EMBL/GenBank/DDBJ databases">
        <authorList>
            <person name="Maclean D."/>
            <person name="Macfadyen A."/>
        </authorList>
    </citation>
    <scope>NUCLEOTIDE SEQUENCE [LARGE SCALE GENOMIC DNA]</scope>
</reference>
<organism evidence="3 4">
    <name type="scientific">Coccomyxa viridis</name>
    <dbReference type="NCBI Taxonomy" id="1274662"/>
    <lineage>
        <taxon>Eukaryota</taxon>
        <taxon>Viridiplantae</taxon>
        <taxon>Chlorophyta</taxon>
        <taxon>core chlorophytes</taxon>
        <taxon>Trebouxiophyceae</taxon>
        <taxon>Trebouxiophyceae incertae sedis</taxon>
        <taxon>Coccomyxaceae</taxon>
        <taxon>Coccomyxa</taxon>
    </lineage>
</organism>
<evidence type="ECO:0000259" key="2">
    <source>
        <dbReference type="PROSITE" id="PS50011"/>
    </source>
</evidence>
<dbReference type="Gene3D" id="1.10.510.10">
    <property type="entry name" value="Transferase(Phosphotransferase) domain 1"/>
    <property type="match status" value="1"/>
</dbReference>
<dbReference type="Gene3D" id="3.30.200.20">
    <property type="entry name" value="Phosphorylase Kinase, domain 1"/>
    <property type="match status" value="1"/>
</dbReference>
<evidence type="ECO:0000256" key="1">
    <source>
        <dbReference type="SAM" id="MobiDB-lite"/>
    </source>
</evidence>
<feature type="region of interest" description="Disordered" evidence="1">
    <location>
        <begin position="393"/>
        <end position="419"/>
    </location>
</feature>
<dbReference type="AlphaFoldDB" id="A0AAV1IEQ1"/>
<dbReference type="SUPFAM" id="SSF56112">
    <property type="entry name" value="Protein kinase-like (PK-like)"/>
    <property type="match status" value="1"/>
</dbReference>
<comment type="caution">
    <text evidence="3">The sequence shown here is derived from an EMBL/GenBank/DDBJ whole genome shotgun (WGS) entry which is preliminary data.</text>
</comment>
<dbReference type="InterPro" id="IPR000719">
    <property type="entry name" value="Prot_kinase_dom"/>
</dbReference>
<dbReference type="Pfam" id="PF00069">
    <property type="entry name" value="Pkinase"/>
    <property type="match status" value="1"/>
</dbReference>
<sequence>MAMDSSQSRTGGIRKLRSKLSITSSSSSTLSDMTNKDYIHPESLITMRQIGEGAFATVDLCKYNPPDGGKQELVAVKRLRPSILKDKTELQLFVGETKLLKKLKHRNIVRYIGVGGLGSLSLMNLNSARKVLSSTFLVQEYMEGGNLRSQVLKQMCRTHTKNKYYSQKQALEWIMQIAAGLKYLHTLRPKVVWRDAKLENILLRKVEGGKKLEACLADFGLSVVLPGPQGDESSLNLRKSIKANKSTGDAGLDSLASKVSGIMHGQGLQSNLSMASMDESFDLTGRTGSYFYMAPEVVENKPYNEKADIFSFGCLMYELLTGAITSQVVVGPTGNVRAAEVYAAQVASGERRPLPDSIPEALRQIIADCWAQDPKARPKIRAVVDRLAKFHESQQPAGKGNDGAKNGMARPKGSCCTVM</sequence>
<evidence type="ECO:0000313" key="3">
    <source>
        <dbReference type="EMBL" id="CAK0785798.1"/>
    </source>
</evidence>
<dbReference type="InterPro" id="IPR001245">
    <property type="entry name" value="Ser-Thr/Tyr_kinase_cat_dom"/>
</dbReference>
<dbReference type="Pfam" id="PF07714">
    <property type="entry name" value="PK_Tyr_Ser-Thr"/>
    <property type="match status" value="1"/>
</dbReference>
<dbReference type="PANTHER" id="PTHR44329:SF289">
    <property type="entry name" value="SERINE_THREONINE-PROTEIN KINASE VIK"/>
    <property type="match status" value="1"/>
</dbReference>
<dbReference type="EMBL" id="CAUYUE010000013">
    <property type="protein sequence ID" value="CAK0785798.1"/>
    <property type="molecule type" value="Genomic_DNA"/>
</dbReference>
<evidence type="ECO:0000313" key="4">
    <source>
        <dbReference type="Proteomes" id="UP001314263"/>
    </source>
</evidence>
<name>A0AAV1IEQ1_9CHLO</name>
<dbReference type="InterPro" id="IPR011009">
    <property type="entry name" value="Kinase-like_dom_sf"/>
</dbReference>
<dbReference type="GO" id="GO:0005524">
    <property type="term" value="F:ATP binding"/>
    <property type="evidence" value="ECO:0007669"/>
    <property type="project" value="InterPro"/>
</dbReference>
<gene>
    <name evidence="3" type="ORF">CVIRNUC_009009</name>
</gene>
<proteinExistence type="predicted"/>
<dbReference type="InterPro" id="IPR051681">
    <property type="entry name" value="Ser/Thr_Kinases-Pseudokinases"/>
</dbReference>
<feature type="compositionally biased region" description="Polar residues" evidence="1">
    <location>
        <begin position="1"/>
        <end position="10"/>
    </location>
</feature>
<dbReference type="PANTHER" id="PTHR44329">
    <property type="entry name" value="SERINE/THREONINE-PROTEIN KINASE TNNI3K-RELATED"/>
    <property type="match status" value="1"/>
</dbReference>
<dbReference type="PROSITE" id="PS50011">
    <property type="entry name" value="PROTEIN_KINASE_DOM"/>
    <property type="match status" value="1"/>
</dbReference>
<feature type="region of interest" description="Disordered" evidence="1">
    <location>
        <begin position="1"/>
        <end position="20"/>
    </location>
</feature>
<keyword evidence="4" id="KW-1185">Reference proteome</keyword>
<accession>A0AAV1IEQ1</accession>
<dbReference type="GO" id="GO:0004674">
    <property type="term" value="F:protein serine/threonine kinase activity"/>
    <property type="evidence" value="ECO:0007669"/>
    <property type="project" value="TreeGrafter"/>
</dbReference>
<protein>
    <recommendedName>
        <fullName evidence="2">Protein kinase domain-containing protein</fullName>
    </recommendedName>
</protein>
<feature type="domain" description="Protein kinase" evidence="2">
    <location>
        <begin position="44"/>
        <end position="394"/>
    </location>
</feature>